<reference evidence="1" key="1">
    <citation type="submission" date="2021-02" db="EMBL/GenBank/DDBJ databases">
        <authorList>
            <person name="Dougan E. K."/>
            <person name="Rhodes N."/>
            <person name="Thang M."/>
            <person name="Chan C."/>
        </authorList>
    </citation>
    <scope>NUCLEOTIDE SEQUENCE</scope>
</reference>
<evidence type="ECO:0000313" key="2">
    <source>
        <dbReference type="Proteomes" id="UP000601435"/>
    </source>
</evidence>
<dbReference type="AlphaFoldDB" id="A0A812TVN5"/>
<protein>
    <submittedName>
        <fullName evidence="1">Icmt-1 protein</fullName>
    </submittedName>
</protein>
<evidence type="ECO:0000313" key="1">
    <source>
        <dbReference type="EMBL" id="CAE7543108.1"/>
    </source>
</evidence>
<name>A0A812TVN5_9DINO</name>
<proteinExistence type="predicted"/>
<keyword evidence="2" id="KW-1185">Reference proteome</keyword>
<organism evidence="1 2">
    <name type="scientific">Symbiodinium necroappetens</name>
    <dbReference type="NCBI Taxonomy" id="1628268"/>
    <lineage>
        <taxon>Eukaryota</taxon>
        <taxon>Sar</taxon>
        <taxon>Alveolata</taxon>
        <taxon>Dinophyceae</taxon>
        <taxon>Suessiales</taxon>
        <taxon>Symbiodiniaceae</taxon>
        <taxon>Symbiodinium</taxon>
    </lineage>
</organism>
<accession>A0A812TVN5</accession>
<dbReference type="EMBL" id="CAJNJA010025439">
    <property type="protein sequence ID" value="CAE7543108.1"/>
    <property type="molecule type" value="Genomic_DNA"/>
</dbReference>
<comment type="caution">
    <text evidence="1">The sequence shown here is derived from an EMBL/GenBank/DDBJ whole genome shotgun (WGS) entry which is preliminary data.</text>
</comment>
<dbReference type="Proteomes" id="UP000601435">
    <property type="component" value="Unassembled WGS sequence"/>
</dbReference>
<feature type="non-terminal residue" evidence="1">
    <location>
        <position position="485"/>
    </location>
</feature>
<dbReference type="OrthoDB" id="446610at2759"/>
<gene>
    <name evidence="1" type="primary">icmt-1</name>
    <name evidence="1" type="ORF">SNEC2469_LOCUS15637</name>
</gene>
<sequence length="485" mass="54199">VPEQNRCEGYQHYLAWVKGTRSPQTSAAVSDTPDLIYGLFAACILQVLRRPTYKGHVQSAVSLPVDGTTVLGAVLVLACVLPTATLTGDAVQSCWRVLQSLEAHMQLNVSLQLLPHEPVFSLKLENGMALTSDLKKILREIELPWCRFARKLPKSVDRSMPFSAILIALLRLRSDSVCWQSLPFRRLCKRSLHLFCQHASRMLGSKITSECPLPDIAAKYHPYMKTSRMRGNKCLEMSLIQKFMTRGGGFVSAKQETMLSDLGLVKHRTAFANKTSTEFVARNLLRTAEYVSSVIERQSLKTVNICFDTARVCHEDVLSLVFRMDGRQFAGSMQMLSASTASASEAADAAKSFGEALQHELPETGRARVEIHKGSFAFKQFRTKTKQMLCAVANSLQQALPTGFTLLQAKPSHELLPCGPHGQRFRLMPQEAEAMGLPEDDKCRFFVYDFDSHVPRKDFLDNDDFYHLCFAADEGTEAGKTFYLS</sequence>